<dbReference type="Proteomes" id="UP001300502">
    <property type="component" value="Unassembled WGS sequence"/>
</dbReference>
<evidence type="ECO:0000259" key="2">
    <source>
        <dbReference type="Pfam" id="PF02617"/>
    </source>
</evidence>
<evidence type="ECO:0000313" key="4">
    <source>
        <dbReference type="Proteomes" id="UP001300502"/>
    </source>
</evidence>
<feature type="region of interest" description="Disordered" evidence="1">
    <location>
        <begin position="74"/>
        <end position="122"/>
    </location>
</feature>
<sequence length="207" mass="23200">METYVAWSFYFPIKVPYHLESSTRHKCSSCSRGGLLRRQTVWKAPKPLYHGGTLGEIQNGVFCKDNIYNKTEIGRPKPSVTGKPGKLDFSKGGSEAGQAQKEGKGGVAVKVKPKRKTKKEKKEELEHNWRVLLHNDDIHTFDYVITAIVSVVKTVSRKKAHRVTMEAHSCGVSTVTTTWKQLAEEYCLGLQRYGLTTSIAPDSLFKS</sequence>
<comment type="caution">
    <text evidence="3">The sequence shown here is derived from an EMBL/GenBank/DDBJ whole genome shotgun (WGS) entry which is preliminary data.</text>
</comment>
<dbReference type="Gene3D" id="3.30.1390.10">
    <property type="match status" value="1"/>
</dbReference>
<keyword evidence="4" id="KW-1185">Reference proteome</keyword>
<dbReference type="AlphaFoldDB" id="A0AAV9I4D6"/>
<reference evidence="3 4" key="1">
    <citation type="submission" date="2022-07" db="EMBL/GenBank/DDBJ databases">
        <title>Genome-wide signatures of adaptation to extreme environments.</title>
        <authorList>
            <person name="Cho C.H."/>
            <person name="Yoon H.S."/>
        </authorList>
    </citation>
    <scope>NUCLEOTIDE SEQUENCE [LARGE SCALE GENOMIC DNA]</scope>
    <source>
        <strain evidence="3 4">108.79 E11</strain>
    </source>
</reference>
<protein>
    <recommendedName>
        <fullName evidence="2">Adaptor protein ClpS core domain-containing protein</fullName>
    </recommendedName>
</protein>
<accession>A0AAV9I4D6</accession>
<proteinExistence type="predicted"/>
<dbReference type="EMBL" id="JANCYU010000011">
    <property type="protein sequence ID" value="KAK4523150.1"/>
    <property type="molecule type" value="Genomic_DNA"/>
</dbReference>
<organism evidence="3 4">
    <name type="scientific">Galdieria yellowstonensis</name>
    <dbReference type="NCBI Taxonomy" id="3028027"/>
    <lineage>
        <taxon>Eukaryota</taxon>
        <taxon>Rhodophyta</taxon>
        <taxon>Bangiophyceae</taxon>
        <taxon>Galdieriales</taxon>
        <taxon>Galdieriaceae</taxon>
        <taxon>Galdieria</taxon>
    </lineage>
</organism>
<dbReference type="GO" id="GO:0030163">
    <property type="term" value="P:protein catabolic process"/>
    <property type="evidence" value="ECO:0007669"/>
    <property type="project" value="InterPro"/>
</dbReference>
<dbReference type="InterPro" id="IPR022935">
    <property type="entry name" value="ClpS"/>
</dbReference>
<dbReference type="InterPro" id="IPR014719">
    <property type="entry name" value="Ribosomal_bL12_C/ClpS-like"/>
</dbReference>
<dbReference type="PANTHER" id="PTHR33473:SF17">
    <property type="entry name" value="ATP-DEPENDENT CLP PROTEASE ADAPTER PROTEIN CLPS1, CHLOROPLASTIC"/>
    <property type="match status" value="1"/>
</dbReference>
<dbReference type="Pfam" id="PF02617">
    <property type="entry name" value="ClpS"/>
    <property type="match status" value="1"/>
</dbReference>
<dbReference type="SUPFAM" id="SSF54736">
    <property type="entry name" value="ClpS-like"/>
    <property type="match status" value="1"/>
</dbReference>
<name>A0AAV9I4D6_9RHOD</name>
<dbReference type="InterPro" id="IPR003769">
    <property type="entry name" value="ClpS_core"/>
</dbReference>
<dbReference type="PANTHER" id="PTHR33473">
    <property type="entry name" value="ATP-DEPENDENT CLP PROTEASE ADAPTER PROTEIN CLPS1, CHLOROPLASTIC"/>
    <property type="match status" value="1"/>
</dbReference>
<dbReference type="GO" id="GO:0006508">
    <property type="term" value="P:proteolysis"/>
    <property type="evidence" value="ECO:0007669"/>
    <property type="project" value="InterPro"/>
</dbReference>
<evidence type="ECO:0000256" key="1">
    <source>
        <dbReference type="SAM" id="MobiDB-lite"/>
    </source>
</evidence>
<evidence type="ECO:0000313" key="3">
    <source>
        <dbReference type="EMBL" id="KAK4523150.1"/>
    </source>
</evidence>
<feature type="domain" description="Adaptor protein ClpS core" evidence="2">
    <location>
        <begin position="126"/>
        <end position="193"/>
    </location>
</feature>
<gene>
    <name evidence="3" type="ORF">GAYE_PCTG36G1041</name>
</gene>